<keyword evidence="9" id="KW-1185">Reference proteome</keyword>
<evidence type="ECO:0000256" key="2">
    <source>
        <dbReference type="ARBA" id="ARBA00022670"/>
    </source>
</evidence>
<dbReference type="Gene3D" id="3.40.140.10">
    <property type="entry name" value="Cytidine Deaminase, domain 2"/>
    <property type="match status" value="1"/>
</dbReference>
<evidence type="ECO:0000313" key="8">
    <source>
        <dbReference type="EMBL" id="KAB3536308.1"/>
    </source>
</evidence>
<evidence type="ECO:0000256" key="3">
    <source>
        <dbReference type="ARBA" id="ARBA00022723"/>
    </source>
</evidence>
<dbReference type="Proteomes" id="UP000432715">
    <property type="component" value="Unassembled WGS sequence"/>
</dbReference>
<dbReference type="AlphaFoldDB" id="A0A6I0F1T1"/>
<keyword evidence="5" id="KW-0862">Zinc</keyword>
<keyword evidence="3" id="KW-0479">Metal-binding</keyword>
<gene>
    <name evidence="8" type="ORF">F8154_04325</name>
</gene>
<protein>
    <submittedName>
        <fullName evidence="8">JAB domain-containing protein</fullName>
    </submittedName>
</protein>
<sequence length="235" mass="26229">MATKAKYSDSFFQSLNKLTGIPMSKLKNYAKENNPFNILEHPGVVEPSDKQLEKINKLNEFIASYNVLKLDQENEKITFKSPNDSGKYFASLLGGVKDKERFLVAFLDNSNSIIELRTVSQGTTNMAVVYPREILKMALANDCSSIMLSHNHPGGSLKASSEDIALTQRIVDIFRPLDIKVLDHIIVGGYSFSSMAENGVLPNDRMDVANYEPIKLSAAEENQVEYTSVDEEIEL</sequence>
<evidence type="ECO:0000256" key="1">
    <source>
        <dbReference type="ARBA" id="ARBA00010243"/>
    </source>
</evidence>
<evidence type="ECO:0000256" key="5">
    <source>
        <dbReference type="ARBA" id="ARBA00022833"/>
    </source>
</evidence>
<dbReference type="PANTHER" id="PTHR30471:SF3">
    <property type="entry name" value="UPF0758 PROTEIN YEES-RELATED"/>
    <property type="match status" value="1"/>
</dbReference>
<dbReference type="EMBL" id="WBZC01000012">
    <property type="protein sequence ID" value="KAB3536308.1"/>
    <property type="molecule type" value="Genomic_DNA"/>
</dbReference>
<reference evidence="8 9" key="1">
    <citation type="submission" date="2019-10" db="EMBL/GenBank/DDBJ databases">
        <title>Alkaliphilus serpentinus sp. nov. and Alkaliphilus pronyensis sp. nov., two novel anaerobic alkaliphilic species isolated from the serpentinized-hosted hydrothermal field of the Prony Bay (New Caledonia).</title>
        <authorList>
            <person name="Postec A."/>
        </authorList>
    </citation>
    <scope>NUCLEOTIDE SEQUENCE [LARGE SCALE GENOMIC DNA]</scope>
    <source>
        <strain evidence="8 9">LacV</strain>
    </source>
</reference>
<dbReference type="InterPro" id="IPR001405">
    <property type="entry name" value="UPF0758"/>
</dbReference>
<feature type="domain" description="MPN" evidence="7">
    <location>
        <begin position="78"/>
        <end position="201"/>
    </location>
</feature>
<comment type="similarity">
    <text evidence="1">Belongs to the UPF0758 family.</text>
</comment>
<keyword evidence="2" id="KW-0645">Protease</keyword>
<keyword evidence="4" id="KW-0378">Hydrolase</keyword>
<name>A0A6I0F1T1_9FIRM</name>
<dbReference type="PROSITE" id="PS50249">
    <property type="entry name" value="MPN"/>
    <property type="match status" value="1"/>
</dbReference>
<dbReference type="CDD" id="cd08071">
    <property type="entry name" value="MPN_DUF2466"/>
    <property type="match status" value="1"/>
</dbReference>
<comment type="caution">
    <text evidence="8">The sequence shown here is derived from an EMBL/GenBank/DDBJ whole genome shotgun (WGS) entry which is preliminary data.</text>
</comment>
<evidence type="ECO:0000313" key="9">
    <source>
        <dbReference type="Proteomes" id="UP000432715"/>
    </source>
</evidence>
<evidence type="ECO:0000256" key="4">
    <source>
        <dbReference type="ARBA" id="ARBA00022801"/>
    </source>
</evidence>
<evidence type="ECO:0000256" key="6">
    <source>
        <dbReference type="ARBA" id="ARBA00023049"/>
    </source>
</evidence>
<dbReference type="GO" id="GO:0008237">
    <property type="term" value="F:metallopeptidase activity"/>
    <property type="evidence" value="ECO:0007669"/>
    <property type="project" value="UniProtKB-KW"/>
</dbReference>
<organism evidence="8 9">
    <name type="scientific">Alkaliphilus pronyensis</name>
    <dbReference type="NCBI Taxonomy" id="1482732"/>
    <lineage>
        <taxon>Bacteria</taxon>
        <taxon>Bacillati</taxon>
        <taxon>Bacillota</taxon>
        <taxon>Clostridia</taxon>
        <taxon>Peptostreptococcales</taxon>
        <taxon>Natronincolaceae</taxon>
        <taxon>Alkaliphilus</taxon>
    </lineage>
</organism>
<evidence type="ECO:0000259" key="7">
    <source>
        <dbReference type="PROSITE" id="PS50249"/>
    </source>
</evidence>
<dbReference type="InterPro" id="IPR037518">
    <property type="entry name" value="MPN"/>
</dbReference>
<dbReference type="OrthoDB" id="9804482at2"/>
<dbReference type="InterPro" id="IPR025657">
    <property type="entry name" value="RadC_JAB"/>
</dbReference>
<dbReference type="GO" id="GO:0006508">
    <property type="term" value="P:proteolysis"/>
    <property type="evidence" value="ECO:0007669"/>
    <property type="project" value="UniProtKB-KW"/>
</dbReference>
<dbReference type="GO" id="GO:0046872">
    <property type="term" value="F:metal ion binding"/>
    <property type="evidence" value="ECO:0007669"/>
    <property type="project" value="UniProtKB-KW"/>
</dbReference>
<proteinExistence type="inferred from homology"/>
<dbReference type="Pfam" id="PF04002">
    <property type="entry name" value="RadC"/>
    <property type="match status" value="1"/>
</dbReference>
<dbReference type="PANTHER" id="PTHR30471">
    <property type="entry name" value="DNA REPAIR PROTEIN RADC"/>
    <property type="match status" value="1"/>
</dbReference>
<dbReference type="RefSeq" id="WP_151860364.1">
    <property type="nucleotide sequence ID" value="NZ_WBZC01000012.1"/>
</dbReference>
<keyword evidence="6" id="KW-0482">Metalloprotease</keyword>
<accession>A0A6I0F1T1</accession>